<evidence type="ECO:0000313" key="2">
    <source>
        <dbReference type="Proteomes" id="UP000183859"/>
    </source>
</evidence>
<protein>
    <submittedName>
        <fullName evidence="1">Uncharacterized protein</fullName>
    </submittedName>
</protein>
<gene>
    <name evidence="1" type="ORF">PhaeoP97_02060</name>
</gene>
<name>A0A1L3I5T0_9RHOB</name>
<dbReference type="AlphaFoldDB" id="A0A1L3I5T0"/>
<keyword evidence="2" id="KW-1185">Reference proteome</keyword>
<accession>A0A1L3I5T0</accession>
<organism evidence="1 2">
    <name type="scientific">Phaeobacter porticola</name>
    <dbReference type="NCBI Taxonomy" id="1844006"/>
    <lineage>
        <taxon>Bacteria</taxon>
        <taxon>Pseudomonadati</taxon>
        <taxon>Pseudomonadota</taxon>
        <taxon>Alphaproteobacteria</taxon>
        <taxon>Rhodobacterales</taxon>
        <taxon>Roseobacteraceae</taxon>
        <taxon>Phaeobacter</taxon>
    </lineage>
</organism>
<dbReference type="KEGG" id="php:PhaeoP97_02060"/>
<sequence length="65" mass="6951">MLNNTYVERPWVGQGPSADGTIIMRKKNETDGAVPLCLVVFGAVIHGSAQKMGAVAGKFTRRAHP</sequence>
<dbReference type="Proteomes" id="UP000183859">
    <property type="component" value="Chromosome"/>
</dbReference>
<evidence type="ECO:0000313" key="1">
    <source>
        <dbReference type="EMBL" id="APG47460.1"/>
    </source>
</evidence>
<proteinExistence type="predicted"/>
<reference evidence="2" key="1">
    <citation type="submission" date="2016-07" db="EMBL/GenBank/DDBJ databases">
        <title>Phaeobacter portensis sp. nov., a tropodithietic acid producing bacterium isolated from a German harbor.</title>
        <authorList>
            <person name="Freese H.M."/>
            <person name="Bunk B."/>
            <person name="Breider S."/>
            <person name="Brinkhoff T."/>
        </authorList>
    </citation>
    <scope>NUCLEOTIDE SEQUENCE [LARGE SCALE GENOMIC DNA]</scope>
    <source>
        <strain evidence="2">P97</strain>
    </source>
</reference>
<dbReference type="EMBL" id="CP016364">
    <property type="protein sequence ID" value="APG47460.1"/>
    <property type="molecule type" value="Genomic_DNA"/>
</dbReference>